<gene>
    <name evidence="3" type="ORF">BJ508DRAFT_301963</name>
</gene>
<proteinExistence type="predicted"/>
<feature type="chain" id="PRO_5018036169" evidence="2">
    <location>
        <begin position="20"/>
        <end position="297"/>
    </location>
</feature>
<evidence type="ECO:0000313" key="3">
    <source>
        <dbReference type="EMBL" id="RPA86604.1"/>
    </source>
</evidence>
<evidence type="ECO:0000313" key="4">
    <source>
        <dbReference type="Proteomes" id="UP000275078"/>
    </source>
</evidence>
<feature type="region of interest" description="Disordered" evidence="1">
    <location>
        <begin position="273"/>
        <end position="297"/>
    </location>
</feature>
<accession>A0A3N4IY63</accession>
<feature type="compositionally biased region" description="Acidic residues" evidence="1">
    <location>
        <begin position="74"/>
        <end position="95"/>
    </location>
</feature>
<dbReference type="EMBL" id="ML119649">
    <property type="protein sequence ID" value="RPA86604.1"/>
    <property type="molecule type" value="Genomic_DNA"/>
</dbReference>
<feature type="region of interest" description="Disordered" evidence="1">
    <location>
        <begin position="64"/>
        <end position="95"/>
    </location>
</feature>
<dbReference type="Proteomes" id="UP000275078">
    <property type="component" value="Unassembled WGS sequence"/>
</dbReference>
<keyword evidence="4" id="KW-1185">Reference proteome</keyword>
<evidence type="ECO:0000256" key="2">
    <source>
        <dbReference type="SAM" id="SignalP"/>
    </source>
</evidence>
<evidence type="ECO:0000256" key="1">
    <source>
        <dbReference type="SAM" id="MobiDB-lite"/>
    </source>
</evidence>
<organism evidence="3 4">
    <name type="scientific">Ascobolus immersus RN42</name>
    <dbReference type="NCBI Taxonomy" id="1160509"/>
    <lineage>
        <taxon>Eukaryota</taxon>
        <taxon>Fungi</taxon>
        <taxon>Dikarya</taxon>
        <taxon>Ascomycota</taxon>
        <taxon>Pezizomycotina</taxon>
        <taxon>Pezizomycetes</taxon>
        <taxon>Pezizales</taxon>
        <taxon>Ascobolaceae</taxon>
        <taxon>Ascobolus</taxon>
    </lineage>
</organism>
<feature type="compositionally biased region" description="Acidic residues" evidence="1">
    <location>
        <begin position="273"/>
        <end position="288"/>
    </location>
</feature>
<name>A0A3N4IY63_ASCIM</name>
<keyword evidence="2" id="KW-0732">Signal</keyword>
<feature type="signal peptide" evidence="2">
    <location>
        <begin position="1"/>
        <end position="19"/>
    </location>
</feature>
<sequence length="297" mass="32276">MKATALLSLLAMLAGPALALPHSEAELQSTSTAAAPPSTTFHAAYETATIGVLDPIDLSQFYDPSNPRGLAVDSDSEDEDNSDAEDDAEADFDGVEADIDEDDEATMIYCDGIALGRYTQESPDPTEDEAETLASPCSIPTETEALIPPLSSLDEGASSPFEMVYCAGGIPLGRFPYSVRDKLVGCEIPETVEQRVQRLKDETEIDPLAEAKCEELGAECHTRAELLKVQVEKAYKEWLEEEKGVWVPPSKEVLEEWKKVREEMKKDVEEALGEDYDEEGECSAEGGEEGCVSVTEI</sequence>
<reference evidence="3 4" key="1">
    <citation type="journal article" date="2018" name="Nat. Ecol. Evol.">
        <title>Pezizomycetes genomes reveal the molecular basis of ectomycorrhizal truffle lifestyle.</title>
        <authorList>
            <person name="Murat C."/>
            <person name="Payen T."/>
            <person name="Noel B."/>
            <person name="Kuo A."/>
            <person name="Morin E."/>
            <person name="Chen J."/>
            <person name="Kohler A."/>
            <person name="Krizsan K."/>
            <person name="Balestrini R."/>
            <person name="Da Silva C."/>
            <person name="Montanini B."/>
            <person name="Hainaut M."/>
            <person name="Levati E."/>
            <person name="Barry K.W."/>
            <person name="Belfiori B."/>
            <person name="Cichocki N."/>
            <person name="Clum A."/>
            <person name="Dockter R.B."/>
            <person name="Fauchery L."/>
            <person name="Guy J."/>
            <person name="Iotti M."/>
            <person name="Le Tacon F."/>
            <person name="Lindquist E.A."/>
            <person name="Lipzen A."/>
            <person name="Malagnac F."/>
            <person name="Mello A."/>
            <person name="Molinier V."/>
            <person name="Miyauchi S."/>
            <person name="Poulain J."/>
            <person name="Riccioni C."/>
            <person name="Rubini A."/>
            <person name="Sitrit Y."/>
            <person name="Splivallo R."/>
            <person name="Traeger S."/>
            <person name="Wang M."/>
            <person name="Zifcakova L."/>
            <person name="Wipf D."/>
            <person name="Zambonelli A."/>
            <person name="Paolocci F."/>
            <person name="Nowrousian M."/>
            <person name="Ottonello S."/>
            <person name="Baldrian P."/>
            <person name="Spatafora J.W."/>
            <person name="Henrissat B."/>
            <person name="Nagy L.G."/>
            <person name="Aury J.M."/>
            <person name="Wincker P."/>
            <person name="Grigoriev I.V."/>
            <person name="Bonfante P."/>
            <person name="Martin F.M."/>
        </authorList>
    </citation>
    <scope>NUCLEOTIDE SEQUENCE [LARGE SCALE GENOMIC DNA]</scope>
    <source>
        <strain evidence="3 4">RN42</strain>
    </source>
</reference>
<protein>
    <submittedName>
        <fullName evidence="3">Uncharacterized protein</fullName>
    </submittedName>
</protein>
<dbReference type="AlphaFoldDB" id="A0A3N4IY63"/>